<keyword evidence="1" id="KW-0479">Metal-binding</keyword>
<feature type="region of interest" description="Disordered" evidence="3">
    <location>
        <begin position="273"/>
        <end position="296"/>
    </location>
</feature>
<dbReference type="EMBL" id="JAENGY010000635">
    <property type="protein sequence ID" value="KAG6959063.1"/>
    <property type="molecule type" value="Genomic_DNA"/>
</dbReference>
<evidence type="ECO:0000256" key="3">
    <source>
        <dbReference type="SAM" id="MobiDB-lite"/>
    </source>
</evidence>
<dbReference type="InterPro" id="IPR002058">
    <property type="entry name" value="PAP_assoc"/>
</dbReference>
<organism evidence="6 7">
    <name type="scientific">Phytophthora aleatoria</name>
    <dbReference type="NCBI Taxonomy" id="2496075"/>
    <lineage>
        <taxon>Eukaryota</taxon>
        <taxon>Sar</taxon>
        <taxon>Stramenopiles</taxon>
        <taxon>Oomycota</taxon>
        <taxon>Peronosporomycetes</taxon>
        <taxon>Peronosporales</taxon>
        <taxon>Peronosporaceae</taxon>
        <taxon>Phytophthora</taxon>
    </lineage>
</organism>
<evidence type="ECO:0000256" key="2">
    <source>
        <dbReference type="ARBA" id="ARBA00022842"/>
    </source>
</evidence>
<dbReference type="Proteomes" id="UP000709295">
    <property type="component" value="Unassembled WGS sequence"/>
</dbReference>
<evidence type="ECO:0000259" key="4">
    <source>
        <dbReference type="Pfam" id="PF03828"/>
    </source>
</evidence>
<dbReference type="GO" id="GO:0046872">
    <property type="term" value="F:metal ion binding"/>
    <property type="evidence" value="ECO:0007669"/>
    <property type="project" value="UniProtKB-KW"/>
</dbReference>
<dbReference type="AlphaFoldDB" id="A0A8J5M3G6"/>
<dbReference type="CDD" id="cd05402">
    <property type="entry name" value="NT_PAP_TUTase"/>
    <property type="match status" value="1"/>
</dbReference>
<feature type="region of interest" description="Disordered" evidence="3">
    <location>
        <begin position="437"/>
        <end position="510"/>
    </location>
</feature>
<name>A0A8J5M3G6_9STRA</name>
<dbReference type="GO" id="GO:1990817">
    <property type="term" value="F:poly(A) RNA polymerase activity"/>
    <property type="evidence" value="ECO:0007669"/>
    <property type="project" value="InterPro"/>
</dbReference>
<feature type="compositionally biased region" description="Basic residues" evidence="3">
    <location>
        <begin position="61"/>
        <end position="74"/>
    </location>
</feature>
<dbReference type="GO" id="GO:0031123">
    <property type="term" value="P:RNA 3'-end processing"/>
    <property type="evidence" value="ECO:0007669"/>
    <property type="project" value="TreeGrafter"/>
</dbReference>
<keyword evidence="2" id="KW-0460">Magnesium</keyword>
<evidence type="ECO:0000313" key="6">
    <source>
        <dbReference type="EMBL" id="KAG6959063.1"/>
    </source>
</evidence>
<proteinExistence type="predicted"/>
<dbReference type="InterPro" id="IPR045862">
    <property type="entry name" value="Trf4-like"/>
</dbReference>
<keyword evidence="7" id="KW-1185">Reference proteome</keyword>
<feature type="compositionally biased region" description="Acidic residues" evidence="3">
    <location>
        <begin position="438"/>
        <end position="449"/>
    </location>
</feature>
<dbReference type="PANTHER" id="PTHR23092">
    <property type="entry name" value="POLY(A) RNA POLYMERASE"/>
    <property type="match status" value="1"/>
</dbReference>
<reference evidence="6" key="1">
    <citation type="submission" date="2021-01" db="EMBL/GenBank/DDBJ databases">
        <title>Phytophthora aleatoria, a newly-described species from Pinus radiata is distinct from Phytophthora cactorum isolates based on comparative genomics.</title>
        <authorList>
            <person name="Mcdougal R."/>
            <person name="Panda P."/>
            <person name="Williams N."/>
            <person name="Studholme D.J."/>
        </authorList>
    </citation>
    <scope>NUCLEOTIDE SEQUENCE</scope>
    <source>
        <strain evidence="6">NZFS 4037</strain>
    </source>
</reference>
<dbReference type="Pfam" id="PF03828">
    <property type="entry name" value="PAP_assoc"/>
    <property type="match status" value="1"/>
</dbReference>
<evidence type="ECO:0008006" key="8">
    <source>
        <dbReference type="Google" id="ProtNLM"/>
    </source>
</evidence>
<dbReference type="GO" id="GO:0031499">
    <property type="term" value="C:TRAMP complex"/>
    <property type="evidence" value="ECO:0007669"/>
    <property type="project" value="TreeGrafter"/>
</dbReference>
<dbReference type="InterPro" id="IPR054708">
    <property type="entry name" value="MTPAP-like_central"/>
</dbReference>
<evidence type="ECO:0000256" key="1">
    <source>
        <dbReference type="ARBA" id="ARBA00022723"/>
    </source>
</evidence>
<dbReference type="PANTHER" id="PTHR23092:SF15">
    <property type="entry name" value="INACTIVE NON-CANONICAL POLY(A) RNA POLYMERASE PROTEIN TRF4-2-RELATED"/>
    <property type="match status" value="1"/>
</dbReference>
<accession>A0A8J5M3G6</accession>
<feature type="domain" description="Poly(A) RNA polymerase mitochondrial-like central palm" evidence="5">
    <location>
        <begin position="140"/>
        <end position="211"/>
    </location>
</feature>
<feature type="region of interest" description="Disordered" evidence="3">
    <location>
        <begin position="1"/>
        <end position="74"/>
    </location>
</feature>
<evidence type="ECO:0000313" key="7">
    <source>
        <dbReference type="Proteomes" id="UP000709295"/>
    </source>
</evidence>
<evidence type="ECO:0000259" key="5">
    <source>
        <dbReference type="Pfam" id="PF22600"/>
    </source>
</evidence>
<comment type="caution">
    <text evidence="6">The sequence shown here is derived from an EMBL/GenBank/DDBJ whole genome shotgun (WGS) entry which is preliminary data.</text>
</comment>
<dbReference type="Pfam" id="PF22600">
    <property type="entry name" value="MTPAP-like_central"/>
    <property type="match status" value="1"/>
</dbReference>
<dbReference type="GO" id="GO:0005730">
    <property type="term" value="C:nucleolus"/>
    <property type="evidence" value="ECO:0007669"/>
    <property type="project" value="TreeGrafter"/>
</dbReference>
<dbReference type="GO" id="GO:0043634">
    <property type="term" value="P:polyadenylation-dependent ncRNA catabolic process"/>
    <property type="evidence" value="ECO:0007669"/>
    <property type="project" value="TreeGrafter"/>
</dbReference>
<feature type="domain" description="PAP-associated" evidence="4">
    <location>
        <begin position="300"/>
        <end position="356"/>
    </location>
</feature>
<feature type="compositionally biased region" description="Polar residues" evidence="3">
    <location>
        <begin position="452"/>
        <end position="467"/>
    </location>
</feature>
<protein>
    <recommendedName>
        <fullName evidence="8">PAP-associated domain-containing protein</fullName>
    </recommendedName>
</protein>
<feature type="compositionally biased region" description="Low complexity" evidence="3">
    <location>
        <begin position="275"/>
        <end position="285"/>
    </location>
</feature>
<dbReference type="GO" id="GO:0003729">
    <property type="term" value="F:mRNA binding"/>
    <property type="evidence" value="ECO:0007669"/>
    <property type="project" value="TreeGrafter"/>
</dbReference>
<gene>
    <name evidence="6" type="ORF">JG688_00010246</name>
</gene>
<sequence length="523" mass="58015">MKLRDAAFVVDHRRQLSESVHKPRRDDEKAKQKRKATALQRPPPPSPASSKAPVPTAPLPTKKKNKKKVNKMKKTPLQDAADLLRQESVKSRNHKLVLAPTSGSGASSTSFSVSSSFPSWRAKHKKEETAKTTLMAMQADLNDSKLTAKHLRQLAKVLEKKKWVESLLCLDTAKVPVLKLVSAETSVPIDITFESAATHSGLLARDLIKRYADSMPELYPLAIVFKQLLRERDLNDAYTGGLSSYSVVLMIIHFSQLWRNGELCFEAANADTEDSSSSCSHSSSADSDDEVQHQQKPPASLGQHLLMILEFFGIIFDYRKNGLSVRDGGYIYRLADNHRSQIGKPALVIEDPIHPDRNVSASSFAFSKVVALFEDSYYALKYFRASKVTPSALSCLLSTSEPEEVDDITEELTAMLLRLHASNTMSVDELLNPPEENVLMEDPTDEDFCPVETNSEYDARSQLSSVDATGEDDEDAADSTPTPENLSAEESGWRSYSSAPMRWGSPSERLLGFGQCSENFERS</sequence>
<feature type="compositionally biased region" description="Basic and acidic residues" evidence="3">
    <location>
        <begin position="10"/>
        <end position="30"/>
    </location>
</feature>